<protein>
    <submittedName>
        <fullName evidence="2">Quinol monooxygenase YgiN</fullName>
    </submittedName>
</protein>
<name>A0ABY2F7U6_9ACTN</name>
<dbReference type="Proteomes" id="UP000295060">
    <property type="component" value="Unassembled WGS sequence"/>
</dbReference>
<proteinExistence type="predicted"/>
<dbReference type="Gene3D" id="3.30.70.100">
    <property type="match status" value="1"/>
</dbReference>
<evidence type="ECO:0000313" key="2">
    <source>
        <dbReference type="EMBL" id="TDW84290.1"/>
    </source>
</evidence>
<evidence type="ECO:0000313" key="3">
    <source>
        <dbReference type="Proteomes" id="UP000295060"/>
    </source>
</evidence>
<comment type="caution">
    <text evidence="2">The sequence shown here is derived from an EMBL/GenBank/DDBJ whole genome shotgun (WGS) entry which is preliminary data.</text>
</comment>
<dbReference type="GO" id="GO:0004497">
    <property type="term" value="F:monooxygenase activity"/>
    <property type="evidence" value="ECO:0007669"/>
    <property type="project" value="UniProtKB-KW"/>
</dbReference>
<dbReference type="SUPFAM" id="SSF54909">
    <property type="entry name" value="Dimeric alpha+beta barrel"/>
    <property type="match status" value="1"/>
</dbReference>
<dbReference type="Pfam" id="PF03992">
    <property type="entry name" value="ABM"/>
    <property type="match status" value="1"/>
</dbReference>
<keyword evidence="2" id="KW-0560">Oxidoreductase</keyword>
<evidence type="ECO:0000259" key="1">
    <source>
        <dbReference type="PROSITE" id="PS51725"/>
    </source>
</evidence>
<organism evidence="2 3">
    <name type="scientific">Kribbella pratensis</name>
    <dbReference type="NCBI Taxonomy" id="2512112"/>
    <lineage>
        <taxon>Bacteria</taxon>
        <taxon>Bacillati</taxon>
        <taxon>Actinomycetota</taxon>
        <taxon>Actinomycetes</taxon>
        <taxon>Propionibacteriales</taxon>
        <taxon>Kribbellaceae</taxon>
        <taxon>Kribbella</taxon>
    </lineage>
</organism>
<dbReference type="InterPro" id="IPR011008">
    <property type="entry name" value="Dimeric_a/b-barrel"/>
</dbReference>
<gene>
    <name evidence="2" type="ORF">EV137_7098</name>
</gene>
<reference evidence="2 3" key="1">
    <citation type="submission" date="2019-03" db="EMBL/GenBank/DDBJ databases">
        <title>Genomic Encyclopedia of Type Strains, Phase III (KMG-III): the genomes of soil and plant-associated and newly described type strains.</title>
        <authorList>
            <person name="Whitman W."/>
        </authorList>
    </citation>
    <scope>NUCLEOTIDE SEQUENCE [LARGE SCALE GENOMIC DNA]</scope>
    <source>
        <strain evidence="2 3">VKMAc-2574</strain>
    </source>
</reference>
<keyword evidence="3" id="KW-1185">Reference proteome</keyword>
<sequence length="101" mass="11219">MVAMTAVFAILKARPERVGQVQQELLELKRLTREEVGAVGYEVFRGDDGVFLVFEHYVDRSACDAHFATPYVSAFLARVPELLTGEPQVQFATEVSDSNPS</sequence>
<accession>A0ABY2F7U6</accession>
<dbReference type="InterPro" id="IPR007138">
    <property type="entry name" value="ABM_dom"/>
</dbReference>
<dbReference type="PROSITE" id="PS51725">
    <property type="entry name" value="ABM"/>
    <property type="match status" value="1"/>
</dbReference>
<dbReference type="EMBL" id="SODU01000004">
    <property type="protein sequence ID" value="TDW84290.1"/>
    <property type="molecule type" value="Genomic_DNA"/>
</dbReference>
<feature type="domain" description="ABM" evidence="1">
    <location>
        <begin position="5"/>
        <end position="91"/>
    </location>
</feature>
<keyword evidence="2" id="KW-0503">Monooxygenase</keyword>